<sequence length="263" mass="28419">MTYPASANIANGRGDWLFGDCGGGIPKQVTLRILQARDESGRATSTSEVKRVGISMSMVMARSPRQTDLVGGGESLAHGSSRPGFGHRGFRLTTSRPGLARQREPSNPVPATAHAAHKADISSVAMQRWLLSPRGRVARFYDDDNAYASAVVQAAVSSVACIHHTEVKLDTHRVEACRESLCTVMVLSMVGVCHRTSRASGTDREQRAMHADLTVSLTPPPQRSCILLCLRCQASAPRGLSRRVPRASRNTDALPIAHRHIQP</sequence>
<name>A0A371DPI2_9APHY</name>
<feature type="region of interest" description="Disordered" evidence="1">
    <location>
        <begin position="67"/>
        <end position="89"/>
    </location>
</feature>
<evidence type="ECO:0000256" key="1">
    <source>
        <dbReference type="SAM" id="MobiDB-lite"/>
    </source>
</evidence>
<evidence type="ECO:0000313" key="2">
    <source>
        <dbReference type="EMBL" id="RDX54453.1"/>
    </source>
</evidence>
<keyword evidence="3" id="KW-1185">Reference proteome</keyword>
<protein>
    <submittedName>
        <fullName evidence="2">Uncharacterized protein</fullName>
    </submittedName>
</protein>
<reference evidence="2 3" key="1">
    <citation type="journal article" date="2018" name="Biotechnol. Biofuels">
        <title>Integrative visual omics of the white-rot fungus Polyporus brumalis exposes the biotechnological potential of its oxidative enzymes for delignifying raw plant biomass.</title>
        <authorList>
            <person name="Miyauchi S."/>
            <person name="Rancon A."/>
            <person name="Drula E."/>
            <person name="Hage H."/>
            <person name="Chaduli D."/>
            <person name="Favel A."/>
            <person name="Grisel S."/>
            <person name="Henrissat B."/>
            <person name="Herpoel-Gimbert I."/>
            <person name="Ruiz-Duenas F.J."/>
            <person name="Chevret D."/>
            <person name="Hainaut M."/>
            <person name="Lin J."/>
            <person name="Wang M."/>
            <person name="Pangilinan J."/>
            <person name="Lipzen A."/>
            <person name="Lesage-Meessen L."/>
            <person name="Navarro D."/>
            <person name="Riley R."/>
            <person name="Grigoriev I.V."/>
            <person name="Zhou S."/>
            <person name="Raouche S."/>
            <person name="Rosso M.N."/>
        </authorList>
    </citation>
    <scope>NUCLEOTIDE SEQUENCE [LARGE SCALE GENOMIC DNA]</scope>
    <source>
        <strain evidence="2 3">BRFM 1820</strain>
    </source>
</reference>
<organism evidence="2 3">
    <name type="scientific">Lentinus brumalis</name>
    <dbReference type="NCBI Taxonomy" id="2498619"/>
    <lineage>
        <taxon>Eukaryota</taxon>
        <taxon>Fungi</taxon>
        <taxon>Dikarya</taxon>
        <taxon>Basidiomycota</taxon>
        <taxon>Agaricomycotina</taxon>
        <taxon>Agaricomycetes</taxon>
        <taxon>Polyporales</taxon>
        <taxon>Polyporaceae</taxon>
        <taxon>Lentinus</taxon>
    </lineage>
</organism>
<dbReference type="EMBL" id="KZ857384">
    <property type="protein sequence ID" value="RDX54453.1"/>
    <property type="molecule type" value="Genomic_DNA"/>
</dbReference>
<accession>A0A371DPI2</accession>
<dbReference type="Proteomes" id="UP000256964">
    <property type="component" value="Unassembled WGS sequence"/>
</dbReference>
<dbReference type="AlphaFoldDB" id="A0A371DPI2"/>
<proteinExistence type="predicted"/>
<evidence type="ECO:0000313" key="3">
    <source>
        <dbReference type="Proteomes" id="UP000256964"/>
    </source>
</evidence>
<gene>
    <name evidence="2" type="ORF">OH76DRAFT_963085</name>
</gene>